<proteinExistence type="predicted"/>
<accession>A0ABQ0L3E2</accession>
<reference evidence="2" key="1">
    <citation type="submission" date="2014-09" db="EMBL/GenBank/DDBJ databases">
        <title>Genome sequence of the luminous mushroom Mycena chlorophos for searching fungal bioluminescence genes.</title>
        <authorList>
            <person name="Tanaka Y."/>
            <person name="Kasuga D."/>
            <person name="Oba Y."/>
            <person name="Hase S."/>
            <person name="Sato K."/>
            <person name="Oba Y."/>
            <person name="Sakakibara Y."/>
        </authorList>
    </citation>
    <scope>NUCLEOTIDE SEQUENCE</scope>
</reference>
<dbReference type="EMBL" id="DF840549">
    <property type="protein sequence ID" value="GAT45022.1"/>
    <property type="molecule type" value="Genomic_DNA"/>
</dbReference>
<evidence type="ECO:0000313" key="3">
    <source>
        <dbReference type="Proteomes" id="UP000815677"/>
    </source>
</evidence>
<protein>
    <submittedName>
        <fullName evidence="2">Uncharacterized protein</fullName>
    </submittedName>
</protein>
<keyword evidence="3" id="KW-1185">Reference proteome</keyword>
<dbReference type="Proteomes" id="UP000815677">
    <property type="component" value="Unassembled WGS sequence"/>
</dbReference>
<dbReference type="Gene3D" id="2.80.10.50">
    <property type="match status" value="1"/>
</dbReference>
<sequence length="164" mass="17349">MKFSAITLLVVASASLAIRVSAQAMSDSNGPIKLDFTNMKSYTRVQIRNYNGGAADLAGTSSVDTTPIQILPPVEDEGAQLVGGVFAALTVGNALIFFSSTFVQWDLNAQTTEGQYMIQNSFTDTYMGITLAGTASSQVSGRTNQATWVFVPVGSPTDKSGTKY</sequence>
<evidence type="ECO:0000256" key="1">
    <source>
        <dbReference type="SAM" id="SignalP"/>
    </source>
</evidence>
<name>A0ABQ0L3E2_MYCCL</name>
<organism evidence="2 3">
    <name type="scientific">Mycena chlorophos</name>
    <name type="common">Agaric fungus</name>
    <name type="synonym">Agaricus chlorophos</name>
    <dbReference type="NCBI Taxonomy" id="658473"/>
    <lineage>
        <taxon>Eukaryota</taxon>
        <taxon>Fungi</taxon>
        <taxon>Dikarya</taxon>
        <taxon>Basidiomycota</taxon>
        <taxon>Agaricomycotina</taxon>
        <taxon>Agaricomycetes</taxon>
        <taxon>Agaricomycetidae</taxon>
        <taxon>Agaricales</taxon>
        <taxon>Marasmiineae</taxon>
        <taxon>Mycenaceae</taxon>
        <taxon>Mycena</taxon>
    </lineage>
</organism>
<evidence type="ECO:0000313" key="2">
    <source>
        <dbReference type="EMBL" id="GAT45022.1"/>
    </source>
</evidence>
<gene>
    <name evidence="2" type="ORF">MCHLO_02619</name>
</gene>
<feature type="chain" id="PRO_5046257824" evidence="1">
    <location>
        <begin position="23"/>
        <end position="164"/>
    </location>
</feature>
<feature type="signal peptide" evidence="1">
    <location>
        <begin position="1"/>
        <end position="22"/>
    </location>
</feature>
<keyword evidence="1" id="KW-0732">Signal</keyword>